<reference evidence="2 3" key="1">
    <citation type="submission" date="2016-01" db="EMBL/GenBank/DDBJ databases">
        <authorList>
            <person name="Oliw E.H."/>
        </authorList>
    </citation>
    <scope>NUCLEOTIDE SEQUENCE [LARGE SCALE GENOMIC DNA]</scope>
    <source>
        <strain evidence="2 3">MJR7757A</strain>
    </source>
</reference>
<dbReference type="Proteomes" id="UP000070646">
    <property type="component" value="Unassembled WGS sequence"/>
</dbReference>
<feature type="non-terminal residue" evidence="2">
    <location>
        <position position="142"/>
    </location>
</feature>
<gene>
    <name evidence="2" type="ORF">HMPREF3222_03211</name>
</gene>
<evidence type="ECO:0000313" key="3">
    <source>
        <dbReference type="Proteomes" id="UP000070646"/>
    </source>
</evidence>
<dbReference type="AlphaFoldDB" id="A0A133MIX7"/>
<evidence type="ECO:0000313" key="2">
    <source>
        <dbReference type="EMBL" id="KXA04036.1"/>
    </source>
</evidence>
<proteinExistence type="predicted"/>
<dbReference type="InterPro" id="IPR021027">
    <property type="entry name" value="Transposase_put_HTH"/>
</dbReference>
<organism evidence="2 3">
    <name type="scientific">Clostridium perfringens</name>
    <dbReference type="NCBI Taxonomy" id="1502"/>
    <lineage>
        <taxon>Bacteria</taxon>
        <taxon>Bacillati</taxon>
        <taxon>Bacillota</taxon>
        <taxon>Clostridia</taxon>
        <taxon>Eubacteriales</taxon>
        <taxon>Clostridiaceae</taxon>
        <taxon>Clostridium</taxon>
    </lineage>
</organism>
<dbReference type="RefSeq" id="WP_155642240.1">
    <property type="nucleotide sequence ID" value="NZ_KQ956346.1"/>
</dbReference>
<accession>A0A133MIX7</accession>
<dbReference type="EMBL" id="LRPU01000235">
    <property type="protein sequence ID" value="KXA04036.1"/>
    <property type="molecule type" value="Genomic_DNA"/>
</dbReference>
<comment type="caution">
    <text evidence="2">The sequence shown here is derived from an EMBL/GenBank/DDBJ whole genome shotgun (WGS) entry which is preliminary data.</text>
</comment>
<name>A0A133MIX7_CLOPF</name>
<dbReference type="Pfam" id="PF12323">
    <property type="entry name" value="HTH_OrfB_IS605"/>
    <property type="match status" value="1"/>
</dbReference>
<evidence type="ECO:0000259" key="1">
    <source>
        <dbReference type="Pfam" id="PF12323"/>
    </source>
</evidence>
<protein>
    <recommendedName>
        <fullName evidence="1">Transposase putative helix-turn-helix domain-containing protein</fullName>
    </recommendedName>
</protein>
<feature type="domain" description="Transposase putative helix-turn-helix" evidence="1">
    <location>
        <begin position="1"/>
        <end position="45"/>
    </location>
</feature>
<sequence length="142" mass="16776">MILSKKVRLYPSKIQEKKLWQSVGTARFIYNWTLSKQEENYKNGGRFIYDGILRKELTKLKKNELNWLNEVSNNVAKQAVKDACNAYKRFFTGLADKPRFKSKRKSKKSFYNDNIKLKVKENRLVNIEKVGWIKTNEQLPIG</sequence>